<reference evidence="4" key="1">
    <citation type="submission" date="2011-02" db="EMBL/GenBank/DDBJ databases">
        <title>The complete genome of Planctomyces brasiliensis DSM 5305.</title>
        <authorList>
            <person name="Lucas S."/>
            <person name="Copeland A."/>
            <person name="Lapidus A."/>
            <person name="Bruce D."/>
            <person name="Goodwin L."/>
            <person name="Pitluck S."/>
            <person name="Kyrpides N."/>
            <person name="Mavromatis K."/>
            <person name="Pagani I."/>
            <person name="Ivanova N."/>
            <person name="Ovchinnikova G."/>
            <person name="Lu M."/>
            <person name="Detter J.C."/>
            <person name="Han C."/>
            <person name="Land M."/>
            <person name="Hauser L."/>
            <person name="Markowitz V."/>
            <person name="Cheng J.-F."/>
            <person name="Hugenholtz P."/>
            <person name="Woyke T."/>
            <person name="Wu D."/>
            <person name="Tindall B."/>
            <person name="Pomrenke H.G."/>
            <person name="Brambilla E."/>
            <person name="Klenk H.-P."/>
            <person name="Eisen J.A."/>
        </authorList>
    </citation>
    <scope>NUCLEOTIDE SEQUENCE [LARGE SCALE GENOMIC DNA]</scope>
    <source>
        <strain evidence="4">ATCC 49424 / DSM 5305 / JCM 21570 / NBRC 103401 / IFAM 1448</strain>
    </source>
</reference>
<dbReference type="RefSeq" id="WP_013627376.1">
    <property type="nucleotide sequence ID" value="NC_015174.1"/>
</dbReference>
<evidence type="ECO:0000313" key="3">
    <source>
        <dbReference type="EMBL" id="ADY58640.1"/>
    </source>
</evidence>
<protein>
    <submittedName>
        <fullName evidence="3">Uncharacterized protein</fullName>
    </submittedName>
</protein>
<name>F0SJV1_RUBBR</name>
<feature type="signal peptide" evidence="2">
    <location>
        <begin position="1"/>
        <end position="24"/>
    </location>
</feature>
<gene>
    <name evidence="3" type="ordered locus">Plabr_1019</name>
</gene>
<dbReference type="KEGG" id="pbs:Plabr_1019"/>
<evidence type="ECO:0000256" key="1">
    <source>
        <dbReference type="SAM" id="MobiDB-lite"/>
    </source>
</evidence>
<accession>F0SJV1</accession>
<feature type="compositionally biased region" description="Low complexity" evidence="1">
    <location>
        <begin position="514"/>
        <end position="525"/>
    </location>
</feature>
<feature type="region of interest" description="Disordered" evidence="1">
    <location>
        <begin position="514"/>
        <end position="537"/>
    </location>
</feature>
<dbReference type="OrthoDB" id="263325at2"/>
<dbReference type="AlphaFoldDB" id="F0SJV1"/>
<proteinExistence type="predicted"/>
<keyword evidence="2" id="KW-0732">Signal</keyword>
<evidence type="ECO:0000256" key="2">
    <source>
        <dbReference type="SAM" id="SignalP"/>
    </source>
</evidence>
<feature type="chain" id="PRO_5003258616" evidence="2">
    <location>
        <begin position="25"/>
        <end position="537"/>
    </location>
</feature>
<organism evidence="3 4">
    <name type="scientific">Rubinisphaera brasiliensis (strain ATCC 49424 / DSM 5305 / JCM 21570 / IAM 15109 / NBRC 103401 / IFAM 1448)</name>
    <name type="common">Planctomyces brasiliensis</name>
    <dbReference type="NCBI Taxonomy" id="756272"/>
    <lineage>
        <taxon>Bacteria</taxon>
        <taxon>Pseudomonadati</taxon>
        <taxon>Planctomycetota</taxon>
        <taxon>Planctomycetia</taxon>
        <taxon>Planctomycetales</taxon>
        <taxon>Planctomycetaceae</taxon>
        <taxon>Rubinisphaera</taxon>
    </lineage>
</organism>
<dbReference type="Proteomes" id="UP000006860">
    <property type="component" value="Chromosome"/>
</dbReference>
<evidence type="ECO:0000313" key="4">
    <source>
        <dbReference type="Proteomes" id="UP000006860"/>
    </source>
</evidence>
<keyword evidence="4" id="KW-1185">Reference proteome</keyword>
<feature type="compositionally biased region" description="Polar residues" evidence="1">
    <location>
        <begin position="526"/>
        <end position="537"/>
    </location>
</feature>
<dbReference type="EMBL" id="CP002546">
    <property type="protein sequence ID" value="ADY58640.1"/>
    <property type="molecule type" value="Genomic_DNA"/>
</dbReference>
<sequence length="537" mass="59455">MSLSFTGRCCACLALLCFTAVGTAQPVEPAVAKAKNNHDSTQFTTVDPAGYLPDWLTKKTALGDIEWTIDKFRSWLEQQAGVPVVIDYNGLDIEQDLILNLPGGDHEQPLYLIIQRAVQLIPGAAFSFEEGRVSIVPRFRSESTGVGRLHCFDLGPLKEAGYELRFLSPARQRFFWHRPGTQRAPELIGNTLVGRMDEWEAAFTHAFLDSLKSENPAMFVFLPEEDRQLLSLLDTPVNAEFTDTPLDAILSGISKQIGVPINYVEATLSTAGILDTQSATVSFQNLKLIELPRALQGVVPRTHAYPNNPNTTRDYRLILGPAGGQLLLTTNRSLNLLNLRWCAIHTVRNGEVADRELQGLVELINKQIINRYHPKARLPGGIAPLALSLGKGRLAVFEHWQVQREVAEFLRSYEQAVPERQQVDAAPPPKKNSKTDTYEVRFYPMSEELANSLQHSLPKLVNGRWEEGFNAANGPHYGQAAAITDNGKTMLAIRQTKEVHEQVEEFLKNYAAAGKAAPEVEAGGETSQSEKTPTSPE</sequence>
<dbReference type="HOGENOM" id="CLU_507034_0_0_0"/>